<name>A0A1F7RUL9_9BACT</name>
<dbReference type="EMBL" id="MGDD01000196">
    <property type="protein sequence ID" value="OGL45070.1"/>
    <property type="molecule type" value="Genomic_DNA"/>
</dbReference>
<evidence type="ECO:0008006" key="3">
    <source>
        <dbReference type="Google" id="ProtNLM"/>
    </source>
</evidence>
<comment type="caution">
    <text evidence="1">The sequence shown here is derived from an EMBL/GenBank/DDBJ whole genome shotgun (WGS) entry which is preliminary data.</text>
</comment>
<accession>A0A1F7RUL9</accession>
<organism evidence="1 2">
    <name type="scientific">Candidatus Schekmanbacteria bacterium RBG_13_48_7</name>
    <dbReference type="NCBI Taxonomy" id="1817878"/>
    <lineage>
        <taxon>Bacteria</taxon>
        <taxon>Candidatus Schekmaniibacteriota</taxon>
    </lineage>
</organism>
<gene>
    <name evidence="1" type="ORF">A2161_18870</name>
</gene>
<dbReference type="AlphaFoldDB" id="A0A1F7RUL9"/>
<evidence type="ECO:0000313" key="2">
    <source>
        <dbReference type="Proteomes" id="UP000179266"/>
    </source>
</evidence>
<proteinExistence type="predicted"/>
<evidence type="ECO:0000313" key="1">
    <source>
        <dbReference type="EMBL" id="OGL45070.1"/>
    </source>
</evidence>
<sequence>MKKIFCILLAGVIVLIYIFFIHKSPAEKLIHAGIKNIAEENIPALMELVSPEFKGENGSTFNDLPEILKLLFDTFDQIKVIVAEKNENEIDENKQIIVTLHYKVIANRGDQRVYLVGNPMNTEVIRFVLCKENKHWKICSASGYKLNKEELKELKNLF</sequence>
<reference evidence="1 2" key="1">
    <citation type="journal article" date="2016" name="Nat. Commun.">
        <title>Thousands of microbial genomes shed light on interconnected biogeochemical processes in an aquifer system.</title>
        <authorList>
            <person name="Anantharaman K."/>
            <person name="Brown C.T."/>
            <person name="Hug L.A."/>
            <person name="Sharon I."/>
            <person name="Castelle C.J."/>
            <person name="Probst A.J."/>
            <person name="Thomas B.C."/>
            <person name="Singh A."/>
            <person name="Wilkins M.J."/>
            <person name="Karaoz U."/>
            <person name="Brodie E.L."/>
            <person name="Williams K.H."/>
            <person name="Hubbard S.S."/>
            <person name="Banfield J.F."/>
        </authorList>
    </citation>
    <scope>NUCLEOTIDE SEQUENCE [LARGE SCALE GENOMIC DNA]</scope>
</reference>
<dbReference type="Proteomes" id="UP000179266">
    <property type="component" value="Unassembled WGS sequence"/>
</dbReference>
<protein>
    <recommendedName>
        <fullName evidence="3">DUF4878 domain-containing protein</fullName>
    </recommendedName>
</protein>